<evidence type="ECO:0000313" key="1">
    <source>
        <dbReference type="EMBL" id="QQO09170.1"/>
    </source>
</evidence>
<dbReference type="RefSeq" id="WP_215626475.1">
    <property type="nucleotide sequence ID" value="NZ_CP067089.2"/>
</dbReference>
<protein>
    <recommendedName>
        <fullName evidence="3">ADP-ribosylation/crystallin J1</fullName>
    </recommendedName>
</protein>
<dbReference type="Proteomes" id="UP000595917">
    <property type="component" value="Chromosome"/>
</dbReference>
<keyword evidence="2" id="KW-1185">Reference proteome</keyword>
<dbReference type="EMBL" id="CP067089">
    <property type="protein sequence ID" value="QQO09170.1"/>
    <property type="molecule type" value="Genomic_DNA"/>
</dbReference>
<name>A0A7T8BAM9_9SPIR</name>
<accession>A0A7T8BAM9</accession>
<proteinExistence type="predicted"/>
<dbReference type="KEGG" id="bhc:JFL75_19930"/>
<evidence type="ECO:0000313" key="2">
    <source>
        <dbReference type="Proteomes" id="UP000595917"/>
    </source>
</evidence>
<evidence type="ECO:0008006" key="3">
    <source>
        <dbReference type="Google" id="ProtNLM"/>
    </source>
</evidence>
<dbReference type="AlphaFoldDB" id="A0A7T8BAM9"/>
<reference evidence="1" key="1">
    <citation type="submission" date="2021-01" db="EMBL/GenBank/DDBJ databases">
        <title>Description of Breznakiella homolactica.</title>
        <authorList>
            <person name="Song Y."/>
            <person name="Brune A."/>
        </authorList>
    </citation>
    <scope>NUCLEOTIDE SEQUENCE</scope>
    <source>
        <strain evidence="1">RmG30</strain>
    </source>
</reference>
<gene>
    <name evidence="1" type="ORF">JFL75_19930</name>
</gene>
<sequence length="124" mass="14636">MELFRPIGKKEYDLIKETAFRKFPPRLFWQPIFYPVLNYEYAEKIAREWNTADEASDFAGIVTKFEAEDTYIQKFEKHLAGSSLCEELWVPAEELEEFNSHIIGTITVVSVFYGEKYSQEKIHL</sequence>
<organism evidence="1 2">
    <name type="scientific">Breznakiella homolactica</name>
    <dbReference type="NCBI Taxonomy" id="2798577"/>
    <lineage>
        <taxon>Bacteria</taxon>
        <taxon>Pseudomonadati</taxon>
        <taxon>Spirochaetota</taxon>
        <taxon>Spirochaetia</taxon>
        <taxon>Spirochaetales</taxon>
        <taxon>Breznakiellaceae</taxon>
        <taxon>Breznakiella</taxon>
    </lineage>
</organism>